<reference evidence="2 3" key="1">
    <citation type="submission" date="2015-02" db="EMBL/GenBank/DDBJ databases">
        <title>Whole genome shotgun sequencing of cultured foodborne pathogen.</title>
        <authorList>
            <person name="Timme R."/>
            <person name="Allard M.W."/>
            <person name="Strain E."/>
            <person name="Evans P.S."/>
            <person name="Brown E."/>
        </authorList>
    </citation>
    <scope>NUCLEOTIDE SEQUENCE [LARGE SCALE GENOMIC DNA]</scope>
    <source>
        <strain evidence="2 3">GCSL-TSO-24</strain>
    </source>
</reference>
<evidence type="ECO:0000313" key="2">
    <source>
        <dbReference type="EMBL" id="KJF79236.1"/>
    </source>
</evidence>
<dbReference type="PATRIC" id="fig|582.24.peg.132"/>
<dbReference type="Proteomes" id="UP000032582">
    <property type="component" value="Unassembled WGS sequence"/>
</dbReference>
<evidence type="ECO:0000259" key="1">
    <source>
        <dbReference type="SMART" id="SM00507"/>
    </source>
</evidence>
<evidence type="ECO:0000313" key="3">
    <source>
        <dbReference type="Proteomes" id="UP000032582"/>
    </source>
</evidence>
<accession>A0A0D8LDP8</accession>
<dbReference type="EMBL" id="JZSH01000002">
    <property type="protein sequence ID" value="KJF79236.1"/>
    <property type="molecule type" value="Genomic_DNA"/>
</dbReference>
<dbReference type="CDD" id="cd00085">
    <property type="entry name" value="HNHc"/>
    <property type="match status" value="1"/>
</dbReference>
<dbReference type="Gene3D" id="1.10.30.50">
    <property type="match status" value="1"/>
</dbReference>
<proteinExistence type="predicted"/>
<dbReference type="AlphaFoldDB" id="A0A0D8LDP8"/>
<dbReference type="InterPro" id="IPR003615">
    <property type="entry name" value="HNH_nuc"/>
</dbReference>
<protein>
    <recommendedName>
        <fullName evidence="1">HNH nuclease domain-containing protein</fullName>
    </recommendedName>
</protein>
<name>A0A0D8LDP8_MORMO</name>
<sequence>MIKIIRGNEPDVLIAKKVTWTQGLLDEVEKYQSYDNIPDDIKKKITSRYRNEHIKSVLFSTSHDKCAFCECIPSEGGNYVQVEHFHPKSKYPSECFEWDNFLPCCGICNNNKGILDTKNVEILNPYDDEIEGAFSVSYLKLLPNAQNQKAINTEKEISLNSDRLIVSRVGILMKLQIQTEEIRQWIDVLLESDTDRKYQIRINKLKDKINTVEAFIKPECSHSFFCSEIIKDDIHYLKAKN</sequence>
<dbReference type="SMART" id="SM00507">
    <property type="entry name" value="HNHc"/>
    <property type="match status" value="1"/>
</dbReference>
<comment type="caution">
    <text evidence="2">The sequence shown here is derived from an EMBL/GenBank/DDBJ whole genome shotgun (WGS) entry which is preliminary data.</text>
</comment>
<gene>
    <name evidence="2" type="ORF">UA45_00460</name>
</gene>
<feature type="domain" description="HNH nuclease" evidence="1">
    <location>
        <begin position="53"/>
        <end position="110"/>
    </location>
</feature>
<organism evidence="2 3">
    <name type="scientific">Morganella morganii</name>
    <name type="common">Proteus morganii</name>
    <dbReference type="NCBI Taxonomy" id="582"/>
    <lineage>
        <taxon>Bacteria</taxon>
        <taxon>Pseudomonadati</taxon>
        <taxon>Pseudomonadota</taxon>
        <taxon>Gammaproteobacteria</taxon>
        <taxon>Enterobacterales</taxon>
        <taxon>Morganellaceae</taxon>
        <taxon>Morganella</taxon>
    </lineage>
</organism>